<dbReference type="NCBIfam" id="TIGR00338">
    <property type="entry name" value="serB"/>
    <property type="match status" value="1"/>
</dbReference>
<evidence type="ECO:0000256" key="4">
    <source>
        <dbReference type="ARBA" id="ARBA00012640"/>
    </source>
</evidence>
<keyword evidence="9" id="KW-0460">Magnesium</keyword>
<evidence type="ECO:0000256" key="7">
    <source>
        <dbReference type="ARBA" id="ARBA00022723"/>
    </source>
</evidence>
<dbReference type="InterPro" id="IPR002912">
    <property type="entry name" value="ACT_dom"/>
</dbReference>
<dbReference type="KEGG" id="rml:FF011L_25120"/>
<feature type="active site" description="Nucleophile" evidence="14">
    <location>
        <position position="194"/>
    </location>
</feature>
<dbReference type="GO" id="GO:0000287">
    <property type="term" value="F:magnesium ion binding"/>
    <property type="evidence" value="ECO:0007669"/>
    <property type="project" value="TreeGrafter"/>
</dbReference>
<evidence type="ECO:0000256" key="11">
    <source>
        <dbReference type="ARBA" id="ARBA00031693"/>
    </source>
</evidence>
<comment type="pathway">
    <text evidence="2">Amino-acid biosynthesis; L-serine biosynthesis; L-serine from 3-phospho-D-glycerate: step 3/3.</text>
</comment>
<dbReference type="InterPro" id="IPR036412">
    <property type="entry name" value="HAD-like_sf"/>
</dbReference>
<proteinExistence type="inferred from homology"/>
<dbReference type="InterPro" id="IPR004469">
    <property type="entry name" value="PSP"/>
</dbReference>
<evidence type="ECO:0000256" key="9">
    <source>
        <dbReference type="ARBA" id="ARBA00022842"/>
    </source>
</evidence>
<dbReference type="PROSITE" id="PS51671">
    <property type="entry name" value="ACT"/>
    <property type="match status" value="1"/>
</dbReference>
<comment type="cofactor">
    <cofactor evidence="1">
        <name>Mg(2+)</name>
        <dbReference type="ChEBI" id="CHEBI:18420"/>
    </cofactor>
</comment>
<gene>
    <name evidence="16" type="primary">serB</name>
    <name evidence="16" type="ORF">FF011L_25120</name>
</gene>
<evidence type="ECO:0000313" key="17">
    <source>
        <dbReference type="Proteomes" id="UP000320672"/>
    </source>
</evidence>
<dbReference type="EC" id="3.1.3.3" evidence="4"/>
<evidence type="ECO:0000256" key="13">
    <source>
        <dbReference type="ARBA" id="ARBA00048523"/>
    </source>
</evidence>
<evidence type="ECO:0000313" key="16">
    <source>
        <dbReference type="EMBL" id="QDS93739.1"/>
    </source>
</evidence>
<dbReference type="SFLD" id="SFLDG01137">
    <property type="entry name" value="C1.6.1:_Phosphoserine_Phosphat"/>
    <property type="match status" value="1"/>
</dbReference>
<dbReference type="OrthoDB" id="9790031at2"/>
<sequence>MDNIYLLRFTGEDRVGLTSALAKALAELGATVLDINQAVIHESLLLGMMIRVSATSSIKAPVEKIATALDLRVKIRAVTDVDYDHWVDRQGRPRYILTLLARRIEATHLAAVTRVIAEEGLNIDVIHRLSGRPQRLENDDAPKRACVEFWLRGDPFDKARMQARYMDLSRELAIDIAWQKDDPYRRSRRLVAFDMDSTLIQAEVIDELAVEAGCGDSVAAITEMAMRGELDFDTSLRRRVATLKGLPESALQRVAERLELTEGAETLLLNLRELGYRTAILSGGFSYFGNRLRDRLGFDYVHANELEIIDGKLTGNVLPPIVNGQRKADLLDQIAKNEGINRRQIIAIGDGANDLPMLARAGLGIAFHAKPIVRQEAGHAVSNLGLDALLYLLGVRDRERVAHPNQR</sequence>
<evidence type="ECO:0000259" key="15">
    <source>
        <dbReference type="PROSITE" id="PS51671"/>
    </source>
</evidence>
<dbReference type="Gene3D" id="3.40.50.1000">
    <property type="entry name" value="HAD superfamily/HAD-like"/>
    <property type="match status" value="1"/>
</dbReference>
<dbReference type="SFLD" id="SFLDS00003">
    <property type="entry name" value="Haloacid_Dehalogenase"/>
    <property type="match status" value="1"/>
</dbReference>
<evidence type="ECO:0000256" key="14">
    <source>
        <dbReference type="PIRSR" id="PIRSR604469-1"/>
    </source>
</evidence>
<dbReference type="Gene3D" id="3.30.70.260">
    <property type="match status" value="2"/>
</dbReference>
<dbReference type="SUPFAM" id="SSF55021">
    <property type="entry name" value="ACT-like"/>
    <property type="match status" value="1"/>
</dbReference>
<name>A0A517MFS6_9BACT</name>
<protein>
    <recommendedName>
        <fullName evidence="5">Phosphoserine phosphatase</fullName>
        <ecNumber evidence="4">3.1.3.3</ecNumber>
    </recommendedName>
    <alternativeName>
        <fullName evidence="11">O-phosphoserine phosphohydrolase</fullName>
    </alternativeName>
</protein>
<dbReference type="GO" id="GO:0005737">
    <property type="term" value="C:cytoplasm"/>
    <property type="evidence" value="ECO:0007669"/>
    <property type="project" value="TreeGrafter"/>
</dbReference>
<evidence type="ECO:0000256" key="10">
    <source>
        <dbReference type="ARBA" id="ARBA00023299"/>
    </source>
</evidence>
<feature type="active site" description="Proton donor" evidence="14">
    <location>
        <position position="196"/>
    </location>
</feature>
<evidence type="ECO:0000256" key="2">
    <source>
        <dbReference type="ARBA" id="ARBA00005135"/>
    </source>
</evidence>
<dbReference type="Proteomes" id="UP000320672">
    <property type="component" value="Chromosome"/>
</dbReference>
<dbReference type="SFLD" id="SFLDF00029">
    <property type="entry name" value="phosphoserine_phosphatase"/>
    <property type="match status" value="1"/>
</dbReference>
<dbReference type="RefSeq" id="WP_145351842.1">
    <property type="nucleotide sequence ID" value="NZ_CP036262.1"/>
</dbReference>
<comment type="catalytic activity">
    <reaction evidence="12">
        <text>O-phospho-L-serine + H2O = L-serine + phosphate</text>
        <dbReference type="Rhea" id="RHEA:21208"/>
        <dbReference type="ChEBI" id="CHEBI:15377"/>
        <dbReference type="ChEBI" id="CHEBI:33384"/>
        <dbReference type="ChEBI" id="CHEBI:43474"/>
        <dbReference type="ChEBI" id="CHEBI:57524"/>
        <dbReference type="EC" id="3.1.3.3"/>
    </reaction>
</comment>
<keyword evidence="17" id="KW-1185">Reference proteome</keyword>
<reference evidence="16 17" key="1">
    <citation type="submission" date="2019-02" db="EMBL/GenBank/DDBJ databases">
        <title>Deep-cultivation of Planctomycetes and their phenomic and genomic characterization uncovers novel biology.</title>
        <authorList>
            <person name="Wiegand S."/>
            <person name="Jogler M."/>
            <person name="Boedeker C."/>
            <person name="Pinto D."/>
            <person name="Vollmers J."/>
            <person name="Rivas-Marin E."/>
            <person name="Kohn T."/>
            <person name="Peeters S.H."/>
            <person name="Heuer A."/>
            <person name="Rast P."/>
            <person name="Oberbeckmann S."/>
            <person name="Bunk B."/>
            <person name="Jeske O."/>
            <person name="Meyerdierks A."/>
            <person name="Storesund J.E."/>
            <person name="Kallscheuer N."/>
            <person name="Luecker S."/>
            <person name="Lage O.M."/>
            <person name="Pohl T."/>
            <person name="Merkel B.J."/>
            <person name="Hornburger P."/>
            <person name="Mueller R.-W."/>
            <person name="Bruemmer F."/>
            <person name="Labrenz M."/>
            <person name="Spormann A.M."/>
            <person name="Op den Camp H."/>
            <person name="Overmann J."/>
            <person name="Amann R."/>
            <person name="Jetten M.S.M."/>
            <person name="Mascher T."/>
            <person name="Medema M.H."/>
            <person name="Devos D.P."/>
            <person name="Kaster A.-K."/>
            <person name="Ovreas L."/>
            <person name="Rohde M."/>
            <person name="Galperin M.Y."/>
            <person name="Jogler C."/>
        </authorList>
    </citation>
    <scope>NUCLEOTIDE SEQUENCE [LARGE SCALE GENOMIC DNA]</scope>
    <source>
        <strain evidence="16 17">FF011L</strain>
    </source>
</reference>
<keyword evidence="10" id="KW-0718">Serine biosynthesis</keyword>
<evidence type="ECO:0000256" key="1">
    <source>
        <dbReference type="ARBA" id="ARBA00001946"/>
    </source>
</evidence>
<organism evidence="16 17">
    <name type="scientific">Roseimaritima multifibrata</name>
    <dbReference type="NCBI Taxonomy" id="1930274"/>
    <lineage>
        <taxon>Bacteria</taxon>
        <taxon>Pseudomonadati</taxon>
        <taxon>Planctomycetota</taxon>
        <taxon>Planctomycetia</taxon>
        <taxon>Pirellulales</taxon>
        <taxon>Pirellulaceae</taxon>
        <taxon>Roseimaritima</taxon>
    </lineage>
</organism>
<evidence type="ECO:0000256" key="6">
    <source>
        <dbReference type="ARBA" id="ARBA00022605"/>
    </source>
</evidence>
<comment type="catalytic activity">
    <reaction evidence="13">
        <text>O-phospho-D-serine + H2O = D-serine + phosphate</text>
        <dbReference type="Rhea" id="RHEA:24873"/>
        <dbReference type="ChEBI" id="CHEBI:15377"/>
        <dbReference type="ChEBI" id="CHEBI:35247"/>
        <dbReference type="ChEBI" id="CHEBI:43474"/>
        <dbReference type="ChEBI" id="CHEBI:58680"/>
        <dbReference type="EC" id="3.1.3.3"/>
    </reaction>
</comment>
<feature type="domain" description="ACT" evidence="15">
    <location>
        <begin position="6"/>
        <end position="76"/>
    </location>
</feature>
<evidence type="ECO:0000256" key="5">
    <source>
        <dbReference type="ARBA" id="ARBA00015196"/>
    </source>
</evidence>
<dbReference type="SUPFAM" id="SSF56784">
    <property type="entry name" value="HAD-like"/>
    <property type="match status" value="1"/>
</dbReference>
<dbReference type="GO" id="GO:0036424">
    <property type="term" value="F:L-phosphoserine phosphatase activity"/>
    <property type="evidence" value="ECO:0007669"/>
    <property type="project" value="InterPro"/>
</dbReference>
<dbReference type="PANTHER" id="PTHR43344:SF2">
    <property type="entry name" value="PHOSPHOSERINE PHOSPHATASE"/>
    <property type="match status" value="1"/>
</dbReference>
<dbReference type="CDD" id="cd07500">
    <property type="entry name" value="HAD_PSP"/>
    <property type="match status" value="1"/>
</dbReference>
<dbReference type="UniPathway" id="UPA00135">
    <property type="reaction ID" value="UER00198"/>
</dbReference>
<keyword evidence="7" id="KW-0479">Metal-binding</keyword>
<dbReference type="InterPro" id="IPR023214">
    <property type="entry name" value="HAD_sf"/>
</dbReference>
<keyword evidence="6" id="KW-0028">Amino-acid biosynthesis</keyword>
<dbReference type="Pfam" id="PF13740">
    <property type="entry name" value="ACT_6"/>
    <property type="match status" value="1"/>
</dbReference>
<dbReference type="Pfam" id="PF12710">
    <property type="entry name" value="HAD"/>
    <property type="match status" value="1"/>
</dbReference>
<dbReference type="SFLD" id="SFLDG01136">
    <property type="entry name" value="C1.6:_Phosphoserine_Phosphatas"/>
    <property type="match status" value="1"/>
</dbReference>
<dbReference type="EMBL" id="CP036262">
    <property type="protein sequence ID" value="QDS93739.1"/>
    <property type="molecule type" value="Genomic_DNA"/>
</dbReference>
<evidence type="ECO:0000256" key="8">
    <source>
        <dbReference type="ARBA" id="ARBA00022801"/>
    </source>
</evidence>
<keyword evidence="8 16" id="KW-0378">Hydrolase</keyword>
<evidence type="ECO:0000256" key="12">
    <source>
        <dbReference type="ARBA" id="ARBA00048138"/>
    </source>
</evidence>
<dbReference type="CDD" id="cd04871">
    <property type="entry name" value="ACT_PSP_2"/>
    <property type="match status" value="1"/>
</dbReference>
<dbReference type="InterPro" id="IPR050582">
    <property type="entry name" value="HAD-like_SerB"/>
</dbReference>
<dbReference type="NCBIfam" id="TIGR01488">
    <property type="entry name" value="HAD-SF-IB"/>
    <property type="match status" value="1"/>
</dbReference>
<dbReference type="AlphaFoldDB" id="A0A517MFS6"/>
<dbReference type="PANTHER" id="PTHR43344">
    <property type="entry name" value="PHOSPHOSERINE PHOSPHATASE"/>
    <property type="match status" value="1"/>
</dbReference>
<evidence type="ECO:0000256" key="3">
    <source>
        <dbReference type="ARBA" id="ARBA00009184"/>
    </source>
</evidence>
<comment type="similarity">
    <text evidence="3">Belongs to the HAD-like hydrolase superfamily. SerB family.</text>
</comment>
<dbReference type="InterPro" id="IPR045865">
    <property type="entry name" value="ACT-like_dom_sf"/>
</dbReference>
<dbReference type="GO" id="GO:0006564">
    <property type="term" value="P:L-serine biosynthetic process"/>
    <property type="evidence" value="ECO:0007669"/>
    <property type="project" value="UniProtKB-KW"/>
</dbReference>
<accession>A0A517MFS6</accession>